<feature type="domain" description="Phosphatidic acid phosphatase type 2/haloperoxidase" evidence="2">
    <location>
        <begin position="118"/>
        <end position="236"/>
    </location>
</feature>
<dbReference type="SUPFAM" id="SSF48317">
    <property type="entry name" value="Acid phosphatase/Vanadium-dependent haloperoxidase"/>
    <property type="match status" value="1"/>
</dbReference>
<sequence>MNILNTAILFIFLGYFSSRAQSPYEVDWLTDSGITAVALGGTYFGFKEIKSKPFITTTELNSLNPENIPFYDRWAVGNYSEKAEKVSDYPFYASFALPIIFSLDNNQRSHAADIYGMYVQSMAITGALYSLSAGLITRYRPLTYNKSLPFEKRTHSKNTRSFFGGHVAATATATFFTAKIYNDFNPNGGYTDIVWVGAVAIPLFVAYLRTKAGKHFLSDNVVGFLVGMTSGILVPELHKITSSNESQNPEIKGIQRPFSIGYSFSF</sequence>
<name>A0ABP3XZ60_9FLAO</name>
<dbReference type="InterPro" id="IPR000326">
    <property type="entry name" value="PAP2/HPO"/>
</dbReference>
<feature type="transmembrane region" description="Helical" evidence="1">
    <location>
        <begin position="193"/>
        <end position="210"/>
    </location>
</feature>
<accession>A0ABP3XZ60</accession>
<keyword evidence="1" id="KW-0812">Transmembrane</keyword>
<evidence type="ECO:0000256" key="1">
    <source>
        <dbReference type="SAM" id="Phobius"/>
    </source>
</evidence>
<protein>
    <recommendedName>
        <fullName evidence="2">Phosphatidic acid phosphatase type 2/haloperoxidase domain-containing protein</fullName>
    </recommendedName>
</protein>
<comment type="caution">
    <text evidence="3">The sequence shown here is derived from an EMBL/GenBank/DDBJ whole genome shotgun (WGS) entry which is preliminary data.</text>
</comment>
<organism evidence="3 4">
    <name type="scientific">Gangjinia marincola</name>
    <dbReference type="NCBI Taxonomy" id="578463"/>
    <lineage>
        <taxon>Bacteria</taxon>
        <taxon>Pseudomonadati</taxon>
        <taxon>Bacteroidota</taxon>
        <taxon>Flavobacteriia</taxon>
        <taxon>Flavobacteriales</taxon>
        <taxon>Flavobacteriaceae</taxon>
        <taxon>Gangjinia</taxon>
    </lineage>
</organism>
<proteinExistence type="predicted"/>
<keyword evidence="1" id="KW-1133">Transmembrane helix</keyword>
<dbReference type="Gene3D" id="1.20.144.10">
    <property type="entry name" value="Phosphatidic acid phosphatase type 2/haloperoxidase"/>
    <property type="match status" value="1"/>
</dbReference>
<dbReference type="Proteomes" id="UP001500507">
    <property type="component" value="Unassembled WGS sequence"/>
</dbReference>
<gene>
    <name evidence="3" type="ORF">GCM10009117_22910</name>
</gene>
<evidence type="ECO:0000259" key="2">
    <source>
        <dbReference type="Pfam" id="PF01569"/>
    </source>
</evidence>
<reference evidence="4" key="1">
    <citation type="journal article" date="2019" name="Int. J. Syst. Evol. Microbiol.">
        <title>The Global Catalogue of Microorganisms (GCM) 10K type strain sequencing project: providing services to taxonomists for standard genome sequencing and annotation.</title>
        <authorList>
            <consortium name="The Broad Institute Genomics Platform"/>
            <consortium name="The Broad Institute Genome Sequencing Center for Infectious Disease"/>
            <person name="Wu L."/>
            <person name="Ma J."/>
        </authorList>
    </citation>
    <scope>NUCLEOTIDE SEQUENCE [LARGE SCALE GENOMIC DNA]</scope>
    <source>
        <strain evidence="4">JCM 16082</strain>
    </source>
</reference>
<dbReference type="RefSeq" id="WP_343767740.1">
    <property type="nucleotide sequence ID" value="NZ_BAAAFG010000016.1"/>
</dbReference>
<feature type="transmembrane region" description="Helical" evidence="1">
    <location>
        <begin position="115"/>
        <end position="136"/>
    </location>
</feature>
<feature type="transmembrane region" description="Helical" evidence="1">
    <location>
        <begin position="162"/>
        <end position="181"/>
    </location>
</feature>
<dbReference type="EMBL" id="BAAAFG010000016">
    <property type="protein sequence ID" value="GAA0873144.1"/>
    <property type="molecule type" value="Genomic_DNA"/>
</dbReference>
<dbReference type="Pfam" id="PF01569">
    <property type="entry name" value="PAP2"/>
    <property type="match status" value="1"/>
</dbReference>
<keyword evidence="1" id="KW-0472">Membrane</keyword>
<evidence type="ECO:0000313" key="3">
    <source>
        <dbReference type="EMBL" id="GAA0873144.1"/>
    </source>
</evidence>
<evidence type="ECO:0000313" key="4">
    <source>
        <dbReference type="Proteomes" id="UP001500507"/>
    </source>
</evidence>
<dbReference type="InterPro" id="IPR036938">
    <property type="entry name" value="PAP2/HPO_sf"/>
</dbReference>
<dbReference type="CDD" id="cd01610">
    <property type="entry name" value="PAP2_like"/>
    <property type="match status" value="1"/>
</dbReference>
<keyword evidence="4" id="KW-1185">Reference proteome</keyword>